<evidence type="ECO:0000256" key="2">
    <source>
        <dbReference type="SAM" id="Phobius"/>
    </source>
</evidence>
<dbReference type="Pfam" id="PF00578">
    <property type="entry name" value="AhpC-TSA"/>
    <property type="match status" value="1"/>
</dbReference>
<keyword evidence="2" id="KW-0812">Transmembrane</keyword>
<dbReference type="CDD" id="cd02966">
    <property type="entry name" value="TlpA_like_family"/>
    <property type="match status" value="1"/>
</dbReference>
<evidence type="ECO:0000313" key="4">
    <source>
        <dbReference type="Proteomes" id="UP000182836"/>
    </source>
</evidence>
<dbReference type="SUPFAM" id="SSF52833">
    <property type="entry name" value="Thioredoxin-like"/>
    <property type="match status" value="1"/>
</dbReference>
<evidence type="ECO:0000256" key="1">
    <source>
        <dbReference type="ARBA" id="ARBA00023157"/>
    </source>
</evidence>
<dbReference type="PROSITE" id="PS51352">
    <property type="entry name" value="THIOREDOXIN_2"/>
    <property type="match status" value="1"/>
</dbReference>
<dbReference type="InterPro" id="IPR050553">
    <property type="entry name" value="Thioredoxin_ResA/DsbE_sf"/>
</dbReference>
<dbReference type="GO" id="GO:0016491">
    <property type="term" value="F:oxidoreductase activity"/>
    <property type="evidence" value="ECO:0007669"/>
    <property type="project" value="InterPro"/>
</dbReference>
<dbReference type="EMBL" id="FNED01000008">
    <property type="protein sequence ID" value="SDI81769.1"/>
    <property type="molecule type" value="Genomic_DNA"/>
</dbReference>
<feature type="transmembrane region" description="Helical" evidence="2">
    <location>
        <begin position="172"/>
        <end position="191"/>
    </location>
</feature>
<dbReference type="OrthoDB" id="25753at2"/>
<dbReference type="GeneID" id="42309653"/>
<dbReference type="PANTHER" id="PTHR42852">
    <property type="entry name" value="THIOL:DISULFIDE INTERCHANGE PROTEIN DSBE"/>
    <property type="match status" value="1"/>
</dbReference>
<feature type="transmembrane region" description="Helical" evidence="2">
    <location>
        <begin position="77"/>
        <end position="100"/>
    </location>
</feature>
<accession>A0A0K2WG55</accession>
<sequence length="350" mass="39267">MEALQLGPLLIKISWILLFVSGSLAITVMYFRLRKPDHGHKKIVDSFLNAAILAIFVWKFSIVLFEPSMLISNPSGLLYFNGGQQGMWLAALVAFLYVFYRARKTKTEYSDYVYALFVLLLISFSVYQALLAFYTGKNIAVHLLYSAASFILFVWLDTIFRRASSPDQYAERLKTFTAMAILVGLIGFGAYDKALAPTPFAEGTLDSRTVGLVEKNTAPDFTLTTLEGKSISLSELRGKKILLNFWATWCPPCRAEMPDMQKFYTKYKDAGIEIVAVNLTQTETSQTAVSSFIEKYNLSFIVPLDKNGDVASLFQAYTVPTSYLIDEHGVIVEKRIGPMSYGQLKQIVSK</sequence>
<protein>
    <submittedName>
        <fullName evidence="3">Peroxiredoxin</fullName>
    </submittedName>
</protein>
<name>A0A0K2WG55_ANEMI</name>
<dbReference type="Proteomes" id="UP000182836">
    <property type="component" value="Unassembled WGS sequence"/>
</dbReference>
<dbReference type="AlphaFoldDB" id="A0A0K2WG55"/>
<organism evidence="3 4">
    <name type="scientific">Aneurinibacillus migulanus</name>
    <name type="common">Bacillus migulanus</name>
    <dbReference type="NCBI Taxonomy" id="47500"/>
    <lineage>
        <taxon>Bacteria</taxon>
        <taxon>Bacillati</taxon>
        <taxon>Bacillota</taxon>
        <taxon>Bacilli</taxon>
        <taxon>Bacillales</taxon>
        <taxon>Paenibacillaceae</taxon>
        <taxon>Aneurinibacillus group</taxon>
        <taxon>Aneurinibacillus</taxon>
    </lineage>
</organism>
<evidence type="ECO:0000313" key="3">
    <source>
        <dbReference type="EMBL" id="SDI81769.1"/>
    </source>
</evidence>
<keyword evidence="2" id="KW-1133">Transmembrane helix</keyword>
<dbReference type="InterPro" id="IPR000866">
    <property type="entry name" value="AhpC/TSA"/>
</dbReference>
<dbReference type="InterPro" id="IPR036249">
    <property type="entry name" value="Thioredoxin-like_sf"/>
</dbReference>
<feature type="transmembrane region" description="Helical" evidence="2">
    <location>
        <begin position="139"/>
        <end position="160"/>
    </location>
</feature>
<dbReference type="PROSITE" id="PS00194">
    <property type="entry name" value="THIOREDOXIN_1"/>
    <property type="match status" value="1"/>
</dbReference>
<dbReference type="PANTHER" id="PTHR42852:SF1">
    <property type="entry name" value="THIOREDOXIN-LIKE PROTEIN YNEN"/>
    <property type="match status" value="1"/>
</dbReference>
<dbReference type="GO" id="GO:0016209">
    <property type="term" value="F:antioxidant activity"/>
    <property type="evidence" value="ECO:0007669"/>
    <property type="project" value="InterPro"/>
</dbReference>
<dbReference type="RefSeq" id="WP_074714999.1">
    <property type="nucleotide sequence ID" value="NZ_BJOA01000060.1"/>
</dbReference>
<feature type="transmembrane region" description="Helical" evidence="2">
    <location>
        <begin position="12"/>
        <end position="31"/>
    </location>
</feature>
<feature type="transmembrane region" description="Helical" evidence="2">
    <location>
        <begin position="43"/>
        <end position="65"/>
    </location>
</feature>
<dbReference type="Gene3D" id="3.40.30.10">
    <property type="entry name" value="Glutaredoxin"/>
    <property type="match status" value="1"/>
</dbReference>
<reference evidence="3 4" key="1">
    <citation type="submission" date="2016-10" db="EMBL/GenBank/DDBJ databases">
        <authorList>
            <person name="de Groot N.N."/>
        </authorList>
    </citation>
    <scope>NUCLEOTIDE SEQUENCE [LARGE SCALE GENOMIC DNA]</scope>
    <source>
        <strain evidence="3 4">DSM 2895</strain>
    </source>
</reference>
<gene>
    <name evidence="3" type="ORF">SAMN04487909_10845</name>
</gene>
<keyword evidence="2" id="KW-0472">Membrane</keyword>
<proteinExistence type="predicted"/>
<dbReference type="InterPro" id="IPR017937">
    <property type="entry name" value="Thioredoxin_CS"/>
</dbReference>
<dbReference type="InterPro" id="IPR013766">
    <property type="entry name" value="Thioredoxin_domain"/>
</dbReference>
<feature type="transmembrane region" description="Helical" evidence="2">
    <location>
        <begin position="112"/>
        <end position="133"/>
    </location>
</feature>
<keyword evidence="1" id="KW-1015">Disulfide bond</keyword>